<reference evidence="2" key="1">
    <citation type="submission" date="2019-02" db="EMBL/GenBank/DDBJ databases">
        <authorList>
            <person name="Gruber-Vodicka R. H."/>
            <person name="Seah K. B. B."/>
        </authorList>
    </citation>
    <scope>NUCLEOTIDE SEQUENCE</scope>
    <source>
        <strain evidence="2">BECK_S313</strain>
    </source>
</reference>
<dbReference type="PANTHER" id="PTHR23150">
    <property type="entry name" value="SULFATASE MODIFYING FACTOR 1, 2"/>
    <property type="match status" value="1"/>
</dbReference>
<protein>
    <submittedName>
        <fullName evidence="2">Sulfatase-modifying factor enzyme 1</fullName>
    </submittedName>
</protein>
<organism evidence="2">
    <name type="scientific">Candidatus Kentrum sp. LPFa</name>
    <dbReference type="NCBI Taxonomy" id="2126335"/>
    <lineage>
        <taxon>Bacteria</taxon>
        <taxon>Pseudomonadati</taxon>
        <taxon>Pseudomonadota</taxon>
        <taxon>Gammaproteobacteria</taxon>
        <taxon>Candidatus Kentrum</taxon>
    </lineage>
</organism>
<feature type="domain" description="Sulfatase-modifying factor enzyme-like" evidence="1">
    <location>
        <begin position="125"/>
        <end position="383"/>
    </location>
</feature>
<dbReference type="InterPro" id="IPR042095">
    <property type="entry name" value="SUMF_sf"/>
</dbReference>
<dbReference type="InterPro" id="IPR005532">
    <property type="entry name" value="SUMF_dom"/>
</dbReference>
<name>A0A450W794_9GAMM</name>
<dbReference type="GO" id="GO:0120147">
    <property type="term" value="F:formylglycine-generating oxidase activity"/>
    <property type="evidence" value="ECO:0007669"/>
    <property type="project" value="TreeGrafter"/>
</dbReference>
<evidence type="ECO:0000259" key="1">
    <source>
        <dbReference type="Pfam" id="PF03781"/>
    </source>
</evidence>
<dbReference type="Gene3D" id="3.90.1580.10">
    <property type="entry name" value="paralog of FGE (formylglycine-generating enzyme)"/>
    <property type="match status" value="1"/>
</dbReference>
<dbReference type="SUPFAM" id="SSF56436">
    <property type="entry name" value="C-type lectin-like"/>
    <property type="match status" value="1"/>
</dbReference>
<proteinExistence type="predicted"/>
<accession>A0A450W794</accession>
<evidence type="ECO:0000313" key="2">
    <source>
        <dbReference type="EMBL" id="VFK12889.1"/>
    </source>
</evidence>
<dbReference type="PANTHER" id="PTHR23150:SF19">
    <property type="entry name" value="FORMYLGLYCINE-GENERATING ENZYME"/>
    <property type="match status" value="1"/>
</dbReference>
<gene>
    <name evidence="2" type="ORF">BECKLPF1236B_GA0070989_104115</name>
</gene>
<dbReference type="Pfam" id="PF03781">
    <property type="entry name" value="FGE-sulfatase"/>
    <property type="match status" value="1"/>
</dbReference>
<dbReference type="InterPro" id="IPR016187">
    <property type="entry name" value="CTDL_fold"/>
</dbReference>
<dbReference type="EMBL" id="CAADFK010000041">
    <property type="protein sequence ID" value="VFK12889.1"/>
    <property type="molecule type" value="Genomic_DNA"/>
</dbReference>
<sequence length="627" mass="71106">MNNLAPQNRRLMENLFGVFLTMIVLLGWTGANAAQEPWCFYDDPNLYYARTANGIDERHACEKKWAAPRTLPDELVLPMPCGRRMLFQRIDLEYSHVLDHRRIYMGREARAIDALRAGSAEAVVAGAFSCAGRPVCAVSNTGETNPDALKSRRVYYMGKYEVSALQYALGAIGAFETEKNHKACKETKAITESRGDRAATGMSWFEAVEFSRLYTEWLLREAPDALPKEQRTHGFLRLPTEAEWEYAARAHWSADPARQSEEGYPLLIDNLADNAGDKSRKPDQVNFAALWSRSAPPRPPRPGTGPANLFGLLDLAGGVAEMTMDLYRYRWLDGLPHGRAGGFVARGLISTQKARRADVHDRVEIPFYGPNGATRQKTLGFRLMIAAPVEVEGVDLKSLEMRIDKITTPGDTDRGAAKEGLDALIRAVKAGEVRRGDLERGLENIKTRLTQSSARLWEKEIESLRRRLVGLVLLAMNIDRQGRHAMAILSRYHANRTRISKRKDLSKAEKKAFIEKLKPTFEKYLDLAQGQEEELDTAFQFYLGEISELARSDIRDKDFIAALGEARGRLGKTRLSRAENFFTTIEEHIRQAHRTRGVIGKKWRTEWLYRLDSKRVRRDEVLDRKRK</sequence>
<dbReference type="InterPro" id="IPR051043">
    <property type="entry name" value="Sulfatase_Mod_Factor_Kinase"/>
</dbReference>
<dbReference type="AlphaFoldDB" id="A0A450W794"/>